<evidence type="ECO:0000313" key="3">
    <source>
        <dbReference type="EMBL" id="EOD42336.1"/>
    </source>
</evidence>
<dbReference type="GO" id="GO:0070193">
    <property type="term" value="P:synaptonemal complex organization"/>
    <property type="evidence" value="ECO:0007669"/>
    <property type="project" value="InterPro"/>
</dbReference>
<accession>R1G2N2</accession>
<dbReference type="AlphaFoldDB" id="R1G2N2"/>
<keyword evidence="4" id="KW-1185">Reference proteome</keyword>
<sequence>MVDTISTQSEKIDIDFKSIPLNPLGKNDIKKLETFLIIGTLYRPEILELIKDPNERSTWIDSLAIAAAAYARYKAGMPISLIADELGRSEETIRNHISGKTKAGSLIIETYEKIKSGQLNLILSFNSSNKELDELKNQVKNLKEEIEKLKGERDELKNIINNKEETIKSLQIEIGRIKSDLDKISREKEEIINKYKLLQSKLLEIKRILENI</sequence>
<feature type="coiled-coil region" evidence="2">
    <location>
        <begin position="125"/>
        <end position="201"/>
    </location>
</feature>
<dbReference type="Gene3D" id="1.10.287.1490">
    <property type="match status" value="1"/>
</dbReference>
<evidence type="ECO:0000256" key="1">
    <source>
        <dbReference type="ARBA" id="ARBA00023054"/>
    </source>
</evidence>
<organism evidence="3 4">
    <name type="scientific">Nanobsidianus stetteri</name>
    <dbReference type="NCBI Taxonomy" id="1294122"/>
    <lineage>
        <taxon>Archaea</taxon>
        <taxon>Nanobdellota</taxon>
        <taxon>Candidatus Nanoarchaeia</taxon>
        <taxon>Nanoarchaeales</taxon>
        <taxon>Nanopusillaceae</taxon>
        <taxon>Candidatus Nanobsidianus</taxon>
    </lineage>
</organism>
<dbReference type="PANTHER" id="PTHR40727">
    <property type="entry name" value="TRANSCRIPTION REGULATOR, ENCODED NEXT TO RECA SUPERFAMILY ATPASE-RELATED"/>
    <property type="match status" value="1"/>
</dbReference>
<protein>
    <submittedName>
        <fullName evidence="3">Putative transcriptional regulator</fullName>
    </submittedName>
</protein>
<dbReference type="PATRIC" id="fig|1294122.7.peg.478"/>
<evidence type="ECO:0000313" key="4">
    <source>
        <dbReference type="Proteomes" id="UP000053279"/>
    </source>
</evidence>
<proteinExistence type="predicted"/>
<keyword evidence="1 2" id="KW-0175">Coiled coil</keyword>
<dbReference type="InterPro" id="IPR022285">
    <property type="entry name" value="CHP03879_regulat_dom_put"/>
</dbReference>
<dbReference type="Pfam" id="PF15233">
    <property type="entry name" value="SYCE1"/>
    <property type="match status" value="1"/>
</dbReference>
<comment type="caution">
    <text evidence="3">The sequence shown here is derived from an EMBL/GenBank/DDBJ whole genome shotgun (WGS) entry which is preliminary data.</text>
</comment>
<evidence type="ECO:0000256" key="2">
    <source>
        <dbReference type="SAM" id="Coils"/>
    </source>
</evidence>
<dbReference type="PANTHER" id="PTHR40727:SF1">
    <property type="entry name" value="BACTERIO-OPSIN ACTIVATOR"/>
    <property type="match status" value="1"/>
</dbReference>
<gene>
    <name evidence="3" type="ORF">Nst1_494</name>
</gene>
<dbReference type="EMBL" id="APJZ01000004">
    <property type="protein sequence ID" value="EOD42336.1"/>
    <property type="molecule type" value="Genomic_DNA"/>
</dbReference>
<reference evidence="3 4" key="1">
    <citation type="submission" date="2013-02" db="EMBL/GenBank/DDBJ databases">
        <title>Insights into archaeal evolution and symbiosis from the genomes of a Nanoarchaeon and its crenarchaeal host from Yellowstone National Park.</title>
        <authorList>
            <person name="Podar M."/>
            <person name="Makarova K.S."/>
            <person name="Graham D.E."/>
            <person name="Wolf Y.I."/>
            <person name="Koonin E.V."/>
            <person name="Reysenbach A.-L."/>
        </authorList>
    </citation>
    <scope>NUCLEOTIDE SEQUENCE [LARGE SCALE GENOMIC DNA]</scope>
</reference>
<name>R1G2N2_NANST</name>
<dbReference type="NCBIfam" id="TIGR03879">
    <property type="entry name" value="near_KaiC_dom"/>
    <property type="match status" value="1"/>
</dbReference>
<dbReference type="InterPro" id="IPR026676">
    <property type="entry name" value="SYCE1"/>
</dbReference>
<dbReference type="Proteomes" id="UP000053279">
    <property type="component" value="Unassembled WGS sequence"/>
</dbReference>